<reference evidence="1 2" key="1">
    <citation type="journal article" date="2012" name="Plant Cell">
        <title>Genome comparison of barley and maize smut fungi reveals targeted loss of RNA silencing components and species-specific presence of transposable elements.</title>
        <authorList>
            <person name="Laurie J.D."/>
            <person name="Ali S."/>
            <person name="Linning R."/>
            <person name="Mannhaupt G."/>
            <person name="Wong P."/>
            <person name="Gueldener U."/>
            <person name="Muensterkoetter M."/>
            <person name="Moore R."/>
            <person name="Kahmann R."/>
            <person name="Bakkeren G."/>
            <person name="Schirawski J."/>
        </authorList>
    </citation>
    <scope>NUCLEOTIDE SEQUENCE [LARGE SCALE GENOMIC DNA]</scope>
    <source>
        <strain evidence="2">Uh4875-4</strain>
    </source>
</reference>
<proteinExistence type="predicted"/>
<dbReference type="HOGENOM" id="CLU_1230710_0_0_1"/>
<sequence>MNPPEHFYNSIANLIKLKPHWNPATVDAVQTSTSAAWEKQDIRQRGAGQHRKLVNTEILFGIAVVDEKGRMSVIPTSSWFPSYEDIFFSNLSDEERVEKIYQAAVSQLRRIYIRSLEANGVKLERHREGIAMDAGEVDGTEQVREQSQEPVATVPARRKIKPDELPMEPSNCGSSSKKRKRLLIGISHFGMVSIDGSAAHATISRAVGGFCNVGKETSIGYREVG</sequence>
<name>I2G6B6_USTHO</name>
<comment type="caution">
    <text evidence="1">The sequence shown here is derived from an EMBL/GenBank/DDBJ whole genome shotgun (WGS) entry which is preliminary data.</text>
</comment>
<protein>
    <submittedName>
        <fullName evidence="1">Uncharacterized protein</fullName>
    </submittedName>
</protein>
<dbReference type="EMBL" id="CAGI01000194">
    <property type="protein sequence ID" value="CCF54709.1"/>
    <property type="molecule type" value="Genomic_DNA"/>
</dbReference>
<keyword evidence="2" id="KW-1185">Reference proteome</keyword>
<evidence type="ECO:0000313" key="2">
    <source>
        <dbReference type="Proteomes" id="UP000006174"/>
    </source>
</evidence>
<gene>
    <name evidence="1" type="ORF">UHOR_01710</name>
</gene>
<dbReference type="OrthoDB" id="10286042at2759"/>
<accession>I2G6B6</accession>
<evidence type="ECO:0000313" key="1">
    <source>
        <dbReference type="EMBL" id="CCF54709.1"/>
    </source>
</evidence>
<dbReference type="Proteomes" id="UP000006174">
    <property type="component" value="Unassembled WGS sequence"/>
</dbReference>
<organism evidence="1 2">
    <name type="scientific">Ustilago hordei</name>
    <name type="common">Barley covered smut fungus</name>
    <dbReference type="NCBI Taxonomy" id="120017"/>
    <lineage>
        <taxon>Eukaryota</taxon>
        <taxon>Fungi</taxon>
        <taxon>Dikarya</taxon>
        <taxon>Basidiomycota</taxon>
        <taxon>Ustilaginomycotina</taxon>
        <taxon>Ustilaginomycetes</taxon>
        <taxon>Ustilaginales</taxon>
        <taxon>Ustilaginaceae</taxon>
        <taxon>Ustilago</taxon>
    </lineage>
</organism>
<dbReference type="AlphaFoldDB" id="I2G6B6"/>